<dbReference type="EC" id="2.5.1.17" evidence="3 8"/>
<dbReference type="PANTHER" id="PTHR46638">
    <property type="entry name" value="CORRINOID ADENOSYLTRANSFERASE"/>
    <property type="match status" value="1"/>
</dbReference>
<dbReference type="Proteomes" id="UP000298596">
    <property type="component" value="Chromosome"/>
</dbReference>
<dbReference type="NCBIfam" id="NF004637">
    <property type="entry name" value="PRK05986.1"/>
    <property type="match status" value="1"/>
</dbReference>
<name>A0A4D8PVN2_AZOBR</name>
<dbReference type="SUPFAM" id="SSF52540">
    <property type="entry name" value="P-loop containing nucleoside triphosphate hydrolases"/>
    <property type="match status" value="1"/>
</dbReference>
<dbReference type="GO" id="GO:0008817">
    <property type="term" value="F:corrinoid adenosyltransferase activity"/>
    <property type="evidence" value="ECO:0007669"/>
    <property type="project" value="UniProtKB-UniRule"/>
</dbReference>
<dbReference type="NCBIfam" id="TIGR00708">
    <property type="entry name" value="cobA"/>
    <property type="match status" value="1"/>
</dbReference>
<reference evidence="10 11" key="1">
    <citation type="submission" date="2018-09" db="EMBL/GenBank/DDBJ databases">
        <title>Whole genome based analysis of evolution and adaptive divergence in Indian and Brazilian strains of Azospirillum brasilense.</title>
        <authorList>
            <person name="Singh C."/>
            <person name="Tripathi A.K."/>
        </authorList>
    </citation>
    <scope>NUCLEOTIDE SEQUENCE [LARGE SCALE GENOMIC DNA]</scope>
    <source>
        <strain evidence="10 11">MTCC4036</strain>
    </source>
</reference>
<dbReference type="CDD" id="cd00561">
    <property type="entry name" value="CobA_ACA"/>
    <property type="match status" value="1"/>
</dbReference>
<dbReference type="GO" id="GO:0006779">
    <property type="term" value="P:porphyrin-containing compound biosynthetic process"/>
    <property type="evidence" value="ECO:0007669"/>
    <property type="project" value="UniProtKB-UniRule"/>
</dbReference>
<dbReference type="PIRSF" id="PIRSF015617">
    <property type="entry name" value="Adensltrnsf_CobA"/>
    <property type="match status" value="1"/>
</dbReference>
<evidence type="ECO:0000256" key="4">
    <source>
        <dbReference type="ARBA" id="ARBA00023244"/>
    </source>
</evidence>
<organism evidence="10 11">
    <name type="scientific">Azospirillum brasilense</name>
    <dbReference type="NCBI Taxonomy" id="192"/>
    <lineage>
        <taxon>Bacteria</taxon>
        <taxon>Pseudomonadati</taxon>
        <taxon>Pseudomonadota</taxon>
        <taxon>Alphaproteobacteria</taxon>
        <taxon>Rhodospirillales</taxon>
        <taxon>Azospirillaceae</taxon>
        <taxon>Azospirillum</taxon>
    </lineage>
</organism>
<dbReference type="PANTHER" id="PTHR46638:SF1">
    <property type="entry name" value="CORRINOID ADENOSYLTRANSFERASE"/>
    <property type="match status" value="1"/>
</dbReference>
<evidence type="ECO:0000313" key="11">
    <source>
        <dbReference type="Proteomes" id="UP000298596"/>
    </source>
</evidence>
<dbReference type="Gene3D" id="3.40.50.300">
    <property type="entry name" value="P-loop containing nucleotide triphosphate hydrolases"/>
    <property type="match status" value="1"/>
</dbReference>
<gene>
    <name evidence="10" type="primary">cobO</name>
    <name evidence="10" type="ORF">D3867_05775</name>
</gene>
<dbReference type="Pfam" id="PF02572">
    <property type="entry name" value="CobA_CobO_BtuR"/>
    <property type="match status" value="1"/>
</dbReference>
<comment type="catalytic activity">
    <reaction evidence="7 8">
        <text>2 cob(II)alamin + reduced [electron-transfer flavoprotein] + 2 ATP = 2 adenosylcob(III)alamin + 2 triphosphate + oxidized [electron-transfer flavoprotein] + 3 H(+)</text>
        <dbReference type="Rhea" id="RHEA:28671"/>
        <dbReference type="Rhea" id="RHEA-COMP:10685"/>
        <dbReference type="Rhea" id="RHEA-COMP:10686"/>
        <dbReference type="ChEBI" id="CHEBI:15378"/>
        <dbReference type="ChEBI" id="CHEBI:16304"/>
        <dbReference type="ChEBI" id="CHEBI:18036"/>
        <dbReference type="ChEBI" id="CHEBI:18408"/>
        <dbReference type="ChEBI" id="CHEBI:30616"/>
        <dbReference type="ChEBI" id="CHEBI:57692"/>
        <dbReference type="ChEBI" id="CHEBI:58307"/>
        <dbReference type="EC" id="2.5.1.17"/>
    </reaction>
</comment>
<dbReference type="EMBL" id="CP032330">
    <property type="protein sequence ID" value="QCO01591.1"/>
    <property type="molecule type" value="Genomic_DNA"/>
</dbReference>
<comment type="function">
    <text evidence="5 8">Required for both de novo synthesis of the corrin ring for the assimilation of exogenous corrinoids. Participates in the adenosylation of a variety of incomplete and complete corrinoids.</text>
</comment>
<keyword evidence="8" id="KW-0963">Cytoplasm</keyword>
<keyword evidence="8" id="KW-0067">ATP-binding</keyword>
<keyword evidence="8" id="KW-0169">Cobalamin biosynthesis</keyword>
<dbReference type="GO" id="GO:0005524">
    <property type="term" value="F:ATP binding"/>
    <property type="evidence" value="ECO:0007669"/>
    <property type="project" value="UniProtKB-UniRule"/>
</dbReference>
<proteinExistence type="inferred from homology"/>
<accession>A0A4D8PVN2</accession>
<protein>
    <recommendedName>
        <fullName evidence="3 8">Corrinoid adenosyltransferase</fullName>
        <ecNumber evidence="3 8">2.5.1.17</ecNumber>
    </recommendedName>
    <alternativeName>
        <fullName evidence="8">Cob(II)alamin adenosyltransferase</fullName>
    </alternativeName>
    <alternativeName>
        <fullName evidence="8">Cob(II)yrinic acid a,c-diamide adenosyltransferase</fullName>
    </alternativeName>
</protein>
<keyword evidence="4 8" id="KW-0627">Porphyrin biosynthesis</keyword>
<keyword evidence="8 10" id="KW-0808">Transferase</keyword>
<comment type="catalytic activity">
    <reaction evidence="6 8">
        <text>2 cob(II)yrinate a,c diamide + reduced [electron-transfer flavoprotein] + 2 ATP = 2 adenosylcob(III)yrinate a,c-diamide + 2 triphosphate + oxidized [electron-transfer flavoprotein] + 3 H(+)</text>
        <dbReference type="Rhea" id="RHEA:11528"/>
        <dbReference type="Rhea" id="RHEA-COMP:10685"/>
        <dbReference type="Rhea" id="RHEA-COMP:10686"/>
        <dbReference type="ChEBI" id="CHEBI:15378"/>
        <dbReference type="ChEBI" id="CHEBI:18036"/>
        <dbReference type="ChEBI" id="CHEBI:30616"/>
        <dbReference type="ChEBI" id="CHEBI:57692"/>
        <dbReference type="ChEBI" id="CHEBI:58307"/>
        <dbReference type="ChEBI" id="CHEBI:58503"/>
        <dbReference type="ChEBI" id="CHEBI:58537"/>
        <dbReference type="EC" id="2.5.1.17"/>
    </reaction>
</comment>
<evidence type="ECO:0000256" key="3">
    <source>
        <dbReference type="ARBA" id="ARBA00012454"/>
    </source>
</evidence>
<evidence type="ECO:0000256" key="7">
    <source>
        <dbReference type="ARBA" id="ARBA00048692"/>
    </source>
</evidence>
<comment type="similarity">
    <text evidence="2 8">Belongs to the Cob(I)alamin adenosyltransferase family.</text>
</comment>
<evidence type="ECO:0000256" key="9">
    <source>
        <dbReference type="SAM" id="MobiDB-lite"/>
    </source>
</evidence>
<keyword evidence="8" id="KW-0547">Nucleotide-binding</keyword>
<evidence type="ECO:0000313" key="10">
    <source>
        <dbReference type="EMBL" id="QCO01591.1"/>
    </source>
</evidence>
<feature type="compositionally biased region" description="Acidic residues" evidence="9">
    <location>
        <begin position="12"/>
        <end position="24"/>
    </location>
</feature>
<feature type="compositionally biased region" description="Basic and acidic residues" evidence="9">
    <location>
        <begin position="1"/>
        <end position="10"/>
    </location>
</feature>
<dbReference type="GO" id="GO:0009236">
    <property type="term" value="P:cobalamin biosynthetic process"/>
    <property type="evidence" value="ECO:0007669"/>
    <property type="project" value="UniProtKB-UniRule"/>
</dbReference>
<comment type="subcellular location">
    <subcellularLocation>
        <location evidence="8">Cytoplasm</location>
    </subcellularLocation>
</comment>
<sequence length="223" mass="24707">MSEDANRNDADQNLDDQNLDDQNLDDQNARHAEKMKRRKALHDRVMASKTQEKGLLMVNTGNGKGKSTAAFGLILRAAGHGMRVGVVQFVKGAWSTGETVAVERFDDLVDFYTMGEGFTWETQDRERDIAAAKAAWAKAQELMADPKYSLVVLDELNIVLRMGYLPVEEVLPVLTGRREGLHVLVTGRTAKPELIEAADLVTEMTLVKHPFQAGIKAQPGIEF</sequence>
<dbReference type="InterPro" id="IPR027417">
    <property type="entry name" value="P-loop_NTPase"/>
</dbReference>
<evidence type="ECO:0000256" key="5">
    <source>
        <dbReference type="ARBA" id="ARBA00024929"/>
    </source>
</evidence>
<dbReference type="InterPro" id="IPR003724">
    <property type="entry name" value="CblAdoTrfase_CobA"/>
</dbReference>
<dbReference type="GO" id="GO:0005737">
    <property type="term" value="C:cytoplasm"/>
    <property type="evidence" value="ECO:0007669"/>
    <property type="project" value="UniProtKB-SubCell"/>
</dbReference>
<evidence type="ECO:0000256" key="6">
    <source>
        <dbReference type="ARBA" id="ARBA00048555"/>
    </source>
</evidence>
<evidence type="ECO:0000256" key="1">
    <source>
        <dbReference type="ARBA" id="ARBA00005121"/>
    </source>
</evidence>
<evidence type="ECO:0000256" key="8">
    <source>
        <dbReference type="PIRNR" id="PIRNR015617"/>
    </source>
</evidence>
<feature type="region of interest" description="Disordered" evidence="9">
    <location>
        <begin position="1"/>
        <end position="26"/>
    </location>
</feature>
<evidence type="ECO:0000256" key="2">
    <source>
        <dbReference type="ARBA" id="ARBA00007487"/>
    </source>
</evidence>
<dbReference type="UniPathway" id="UPA00148">
    <property type="reaction ID" value="UER00233"/>
</dbReference>
<comment type="pathway">
    <text evidence="1 8">Cofactor biosynthesis; adenosylcobalamin biosynthesis; adenosylcobalamin from cob(II)yrinate a,c-diamide: step 2/7.</text>
</comment>
<dbReference type="AlphaFoldDB" id="A0A4D8PVN2"/>